<dbReference type="Proteomes" id="UP000886786">
    <property type="component" value="Unassembled WGS sequence"/>
</dbReference>
<name>A0A9D0ZTQ7_9FIRM</name>
<keyword evidence="1" id="KW-0812">Transmembrane</keyword>
<keyword evidence="1" id="KW-0472">Membrane</keyword>
<evidence type="ECO:0000256" key="1">
    <source>
        <dbReference type="SAM" id="Phobius"/>
    </source>
</evidence>
<protein>
    <submittedName>
        <fullName evidence="3">Uncharacterized protein</fullName>
    </submittedName>
</protein>
<dbReference type="EMBL" id="DVFV01000105">
    <property type="protein sequence ID" value="HIQ91210.1"/>
    <property type="molecule type" value="Genomic_DNA"/>
</dbReference>
<gene>
    <name evidence="3" type="ORF">IAB27_06285</name>
</gene>
<proteinExistence type="predicted"/>
<evidence type="ECO:0000256" key="2">
    <source>
        <dbReference type="SAM" id="SignalP"/>
    </source>
</evidence>
<reference evidence="3" key="1">
    <citation type="submission" date="2020-10" db="EMBL/GenBank/DDBJ databases">
        <authorList>
            <person name="Gilroy R."/>
        </authorList>
    </citation>
    <scope>NUCLEOTIDE SEQUENCE</scope>
    <source>
        <strain evidence="3">CHK147-3167</strain>
    </source>
</reference>
<feature type="chain" id="PRO_5038932721" evidence="2">
    <location>
        <begin position="24"/>
        <end position="209"/>
    </location>
</feature>
<organism evidence="3 4">
    <name type="scientific">Candidatus Coprosoma intestinipullorum</name>
    <dbReference type="NCBI Taxonomy" id="2840752"/>
    <lineage>
        <taxon>Bacteria</taxon>
        <taxon>Bacillati</taxon>
        <taxon>Bacillota</taxon>
        <taxon>Bacillota incertae sedis</taxon>
        <taxon>Candidatus Coprosoma</taxon>
    </lineage>
</organism>
<feature type="signal peptide" evidence="2">
    <location>
        <begin position="1"/>
        <end position="23"/>
    </location>
</feature>
<keyword evidence="1" id="KW-1133">Transmembrane helix</keyword>
<evidence type="ECO:0000313" key="3">
    <source>
        <dbReference type="EMBL" id="HIQ91210.1"/>
    </source>
</evidence>
<feature type="transmembrane region" description="Helical" evidence="1">
    <location>
        <begin position="182"/>
        <end position="204"/>
    </location>
</feature>
<comment type="caution">
    <text evidence="3">The sequence shown here is derived from an EMBL/GenBank/DDBJ whole genome shotgun (WGS) entry which is preliminary data.</text>
</comment>
<sequence length="209" mass="23855">MKGKKIFYIVLTLICMSPFMVKADCDYQRLAELSKLASNVKVSYNYDSNANFTVTLTNLTDDIYVTDNFGNSFDGHDERQVSYGSGNTITYQVFSNDANCPGRQLGTKYITLPSFNPYYATDDCKNNPGFQYCQKWTSSVININTFDSALADYEDEISGVNDEKAEESSIWEIIVNFFEENFYIVIGLGIVILVFIVMLIIRLWPKKKR</sequence>
<accession>A0A9D0ZTQ7</accession>
<keyword evidence="2" id="KW-0732">Signal</keyword>
<dbReference type="AlphaFoldDB" id="A0A9D0ZTQ7"/>
<reference evidence="3" key="2">
    <citation type="journal article" date="2021" name="PeerJ">
        <title>Extensive microbial diversity within the chicken gut microbiome revealed by metagenomics and culture.</title>
        <authorList>
            <person name="Gilroy R."/>
            <person name="Ravi A."/>
            <person name="Getino M."/>
            <person name="Pursley I."/>
            <person name="Horton D.L."/>
            <person name="Alikhan N.F."/>
            <person name="Baker D."/>
            <person name="Gharbi K."/>
            <person name="Hall N."/>
            <person name="Watson M."/>
            <person name="Adriaenssens E.M."/>
            <person name="Foster-Nyarko E."/>
            <person name="Jarju S."/>
            <person name="Secka A."/>
            <person name="Antonio M."/>
            <person name="Oren A."/>
            <person name="Chaudhuri R.R."/>
            <person name="La Ragione R."/>
            <person name="Hildebrand F."/>
            <person name="Pallen M.J."/>
        </authorList>
    </citation>
    <scope>NUCLEOTIDE SEQUENCE</scope>
    <source>
        <strain evidence="3">CHK147-3167</strain>
    </source>
</reference>
<evidence type="ECO:0000313" key="4">
    <source>
        <dbReference type="Proteomes" id="UP000886786"/>
    </source>
</evidence>